<name>A0ABR1TNE8_9PEZI</name>
<organism evidence="3 4">
    <name type="scientific">Apiospora phragmitis</name>
    <dbReference type="NCBI Taxonomy" id="2905665"/>
    <lineage>
        <taxon>Eukaryota</taxon>
        <taxon>Fungi</taxon>
        <taxon>Dikarya</taxon>
        <taxon>Ascomycota</taxon>
        <taxon>Pezizomycotina</taxon>
        <taxon>Sordariomycetes</taxon>
        <taxon>Xylariomycetidae</taxon>
        <taxon>Amphisphaeriales</taxon>
        <taxon>Apiosporaceae</taxon>
        <taxon>Apiospora</taxon>
    </lineage>
</organism>
<feature type="chain" id="PRO_5046422321" evidence="2">
    <location>
        <begin position="18"/>
        <end position="294"/>
    </location>
</feature>
<evidence type="ECO:0000313" key="4">
    <source>
        <dbReference type="Proteomes" id="UP001480595"/>
    </source>
</evidence>
<evidence type="ECO:0000256" key="1">
    <source>
        <dbReference type="SAM" id="MobiDB-lite"/>
    </source>
</evidence>
<dbReference type="GeneID" id="92094324"/>
<accession>A0ABR1TNE8</accession>
<dbReference type="RefSeq" id="XP_066710371.1">
    <property type="nucleotide sequence ID" value="XM_066861261.1"/>
</dbReference>
<keyword evidence="2" id="KW-0732">Signal</keyword>
<comment type="caution">
    <text evidence="3">The sequence shown here is derived from an EMBL/GenBank/DDBJ whole genome shotgun (WGS) entry which is preliminary data.</text>
</comment>
<keyword evidence="4" id="KW-1185">Reference proteome</keyword>
<feature type="signal peptide" evidence="2">
    <location>
        <begin position="1"/>
        <end position="17"/>
    </location>
</feature>
<protein>
    <submittedName>
        <fullName evidence="3">Uncharacterized protein</fullName>
    </submittedName>
</protein>
<gene>
    <name evidence="3" type="ORF">PG994_009852</name>
</gene>
<evidence type="ECO:0000256" key="2">
    <source>
        <dbReference type="SAM" id="SignalP"/>
    </source>
</evidence>
<proteinExistence type="predicted"/>
<dbReference type="Proteomes" id="UP001480595">
    <property type="component" value="Unassembled WGS sequence"/>
</dbReference>
<reference evidence="3 4" key="1">
    <citation type="submission" date="2023-01" db="EMBL/GenBank/DDBJ databases">
        <title>Analysis of 21 Apiospora genomes using comparative genomics revels a genus with tremendous synthesis potential of carbohydrate active enzymes and secondary metabolites.</title>
        <authorList>
            <person name="Sorensen T."/>
        </authorList>
    </citation>
    <scope>NUCLEOTIDE SEQUENCE [LARGE SCALE GENOMIC DNA]</scope>
    <source>
        <strain evidence="3 4">CBS 135458</strain>
    </source>
</reference>
<feature type="region of interest" description="Disordered" evidence="1">
    <location>
        <begin position="263"/>
        <end position="294"/>
    </location>
</feature>
<sequence length="294" mass="31439">MVLHIATLAGFLGFATANLSLEFYEAGCPNDDSPGADGYIGGSNTDELWCVAVDIAHNVVATNIAQENMEFTLFSDPLCAKDAAINTFTTDGCKSHWTAGFVECTIAPWGREDSGGFFEALKTPNLTGTYSFATPNISAPLGTGEVTEEMNSALPGWSLSVTMRTGAPFRGQHYTAGEVVMHTPPSLLTNITDAGSGQKNVSVLDEWKLCIIHWDLIDEPYPDAMRRDDGTCSSVLSPGCLRDVQAAARRKCADPHINEIPACAKDDTRPSRTSSVSGVLPAQSIREFPGAKRS</sequence>
<evidence type="ECO:0000313" key="3">
    <source>
        <dbReference type="EMBL" id="KAK8048122.1"/>
    </source>
</evidence>
<dbReference type="EMBL" id="JAQQWL010000011">
    <property type="protein sequence ID" value="KAK8048122.1"/>
    <property type="molecule type" value="Genomic_DNA"/>
</dbReference>